<comment type="subcellular location">
    <subcellularLocation>
        <location evidence="1">Cell membrane</location>
        <topology evidence="1">Multi-pass membrane protein</topology>
    </subcellularLocation>
</comment>
<gene>
    <name evidence="8" type="ORF">FHS23_001153</name>
</gene>
<evidence type="ECO:0000256" key="1">
    <source>
        <dbReference type="ARBA" id="ARBA00004651"/>
    </source>
</evidence>
<dbReference type="EMBL" id="JACHWU010000001">
    <property type="protein sequence ID" value="MBB3050158.1"/>
    <property type="molecule type" value="Genomic_DNA"/>
</dbReference>
<keyword evidence="5 6" id="KW-0472">Membrane</keyword>
<comment type="caution">
    <text evidence="8">The sequence shown here is derived from an EMBL/GenBank/DDBJ whole genome shotgun (WGS) entry which is preliminary data.</text>
</comment>
<dbReference type="Proteomes" id="UP000550714">
    <property type="component" value="Unassembled WGS sequence"/>
</dbReference>
<evidence type="ECO:0000256" key="6">
    <source>
        <dbReference type="SAM" id="Phobius"/>
    </source>
</evidence>
<dbReference type="GO" id="GO:0005886">
    <property type="term" value="C:plasma membrane"/>
    <property type="evidence" value="ECO:0007669"/>
    <property type="project" value="UniProtKB-SubCell"/>
</dbReference>
<evidence type="ECO:0000256" key="4">
    <source>
        <dbReference type="ARBA" id="ARBA00022989"/>
    </source>
</evidence>
<evidence type="ECO:0000313" key="9">
    <source>
        <dbReference type="Proteomes" id="UP000550714"/>
    </source>
</evidence>
<accession>A0A839RWY6</accession>
<reference evidence="8 9" key="1">
    <citation type="submission" date="2020-08" db="EMBL/GenBank/DDBJ databases">
        <title>Genomic Encyclopedia of Type Strains, Phase III (KMG-III): the genomes of soil and plant-associated and newly described type strains.</title>
        <authorList>
            <person name="Whitman W."/>
        </authorList>
    </citation>
    <scope>NUCLEOTIDE SEQUENCE [LARGE SCALE GENOMIC DNA]</scope>
    <source>
        <strain evidence="8 9">CECT 8577</strain>
    </source>
</reference>
<protein>
    <submittedName>
        <fullName evidence="8">Tight adherence protein B</fullName>
    </submittedName>
</protein>
<feature type="transmembrane region" description="Helical" evidence="6">
    <location>
        <begin position="63"/>
        <end position="88"/>
    </location>
</feature>
<feature type="transmembrane region" description="Helical" evidence="6">
    <location>
        <begin position="224"/>
        <end position="250"/>
    </location>
</feature>
<evidence type="ECO:0000313" key="8">
    <source>
        <dbReference type="EMBL" id="MBB3050158.1"/>
    </source>
</evidence>
<dbReference type="AlphaFoldDB" id="A0A839RWY6"/>
<dbReference type="PANTHER" id="PTHR35007:SF4">
    <property type="entry name" value="CONSERVED TRANSMEMBRANE PROTEIN-RELATED"/>
    <property type="match status" value="1"/>
</dbReference>
<name>A0A839RWY6_9PSEU</name>
<feature type="transmembrane region" description="Helical" evidence="6">
    <location>
        <begin position="256"/>
        <end position="280"/>
    </location>
</feature>
<feature type="domain" description="Type II secretion system protein GspF" evidence="7">
    <location>
        <begin position="110"/>
        <end position="234"/>
    </location>
</feature>
<keyword evidence="4 6" id="KW-1133">Transmembrane helix</keyword>
<sequence>MVTAMQAVSVMVAGGVALLLWPQRWSGRRLRVLVGPARAAEPNRRPWQSSRWWRAGVSAGSLAALTAVMWVGPGAVLAAGCAAAAVLVQVRARRRVRRGVAALAGLAEALRAMAGDLRSGAHPATAAESAAQDAHTDIASVFRAIAVSVRLGGNPDTSLTGLPAGTGSLPAGVLERVTTAWSLARRHGLALADVVDAVHRDVATRARLAGTLDARMAGPRASALILAGLPVLGVLLGEAMGAAPLAVLLTTTAGQVLLAVGAALLLGGVAWTSAITGRVLPR</sequence>
<keyword evidence="2" id="KW-1003">Cell membrane</keyword>
<organism evidence="8 9">
    <name type="scientific">Prauserella isguenensis</name>
    <dbReference type="NCBI Taxonomy" id="1470180"/>
    <lineage>
        <taxon>Bacteria</taxon>
        <taxon>Bacillati</taxon>
        <taxon>Actinomycetota</taxon>
        <taxon>Actinomycetes</taxon>
        <taxon>Pseudonocardiales</taxon>
        <taxon>Pseudonocardiaceae</taxon>
        <taxon>Prauserella</taxon>
    </lineage>
</organism>
<dbReference type="Pfam" id="PF00482">
    <property type="entry name" value="T2SSF"/>
    <property type="match status" value="1"/>
</dbReference>
<evidence type="ECO:0000256" key="2">
    <source>
        <dbReference type="ARBA" id="ARBA00022475"/>
    </source>
</evidence>
<evidence type="ECO:0000259" key="7">
    <source>
        <dbReference type="Pfam" id="PF00482"/>
    </source>
</evidence>
<dbReference type="RefSeq" id="WP_183648898.1">
    <property type="nucleotide sequence ID" value="NZ_JACHWU010000001.1"/>
</dbReference>
<proteinExistence type="predicted"/>
<evidence type="ECO:0000256" key="5">
    <source>
        <dbReference type="ARBA" id="ARBA00023136"/>
    </source>
</evidence>
<evidence type="ECO:0000256" key="3">
    <source>
        <dbReference type="ARBA" id="ARBA00022692"/>
    </source>
</evidence>
<keyword evidence="3 6" id="KW-0812">Transmembrane</keyword>
<keyword evidence="9" id="KW-1185">Reference proteome</keyword>
<dbReference type="PANTHER" id="PTHR35007">
    <property type="entry name" value="INTEGRAL MEMBRANE PROTEIN-RELATED"/>
    <property type="match status" value="1"/>
</dbReference>
<dbReference type="InterPro" id="IPR018076">
    <property type="entry name" value="T2SS_GspF_dom"/>
</dbReference>